<dbReference type="Pfam" id="PF00041">
    <property type="entry name" value="fn3"/>
    <property type="match status" value="1"/>
</dbReference>
<dbReference type="SUPFAM" id="SSF49265">
    <property type="entry name" value="Fibronectin type III"/>
    <property type="match status" value="1"/>
</dbReference>
<dbReference type="InterPro" id="IPR036116">
    <property type="entry name" value="FN3_sf"/>
</dbReference>
<dbReference type="InterPro" id="IPR003961">
    <property type="entry name" value="FN3_dom"/>
</dbReference>
<name>A0ABS0YU04_9BACT</name>
<gene>
    <name evidence="3" type="ORF">JFN90_15045</name>
</gene>
<feature type="compositionally biased region" description="Low complexity" evidence="1">
    <location>
        <begin position="106"/>
        <end position="118"/>
    </location>
</feature>
<dbReference type="EMBL" id="JAEMHK010000011">
    <property type="protein sequence ID" value="MBJ6801448.1"/>
    <property type="molecule type" value="Genomic_DNA"/>
</dbReference>
<dbReference type="InterPro" id="IPR013783">
    <property type="entry name" value="Ig-like_fold"/>
</dbReference>
<evidence type="ECO:0000256" key="1">
    <source>
        <dbReference type="SAM" id="MobiDB-lite"/>
    </source>
</evidence>
<evidence type="ECO:0000313" key="4">
    <source>
        <dbReference type="Proteomes" id="UP000641025"/>
    </source>
</evidence>
<dbReference type="PROSITE" id="PS50853">
    <property type="entry name" value="FN3"/>
    <property type="match status" value="1"/>
</dbReference>
<reference evidence="3 4" key="1">
    <citation type="submission" date="2020-12" db="EMBL/GenBank/DDBJ databases">
        <title>Geomonas sp. Red259, isolated from paddy soil.</title>
        <authorList>
            <person name="Xu Z."/>
            <person name="Zhang Z."/>
            <person name="Masuda Y."/>
            <person name="Itoh H."/>
            <person name="Senoo K."/>
        </authorList>
    </citation>
    <scope>NUCLEOTIDE SEQUENCE [LARGE SCALE GENOMIC DNA]</scope>
    <source>
        <strain evidence="3 4">Red259</strain>
    </source>
</reference>
<proteinExistence type="predicted"/>
<comment type="caution">
    <text evidence="3">The sequence shown here is derived from an EMBL/GenBank/DDBJ whole genome shotgun (WGS) entry which is preliminary data.</text>
</comment>
<protein>
    <submittedName>
        <fullName evidence="3">Fibronectin type III domain-containing protein</fullName>
    </submittedName>
</protein>
<dbReference type="CDD" id="cd00063">
    <property type="entry name" value="FN3"/>
    <property type="match status" value="1"/>
</dbReference>
<dbReference type="Proteomes" id="UP000641025">
    <property type="component" value="Unassembled WGS sequence"/>
</dbReference>
<keyword evidence="4" id="KW-1185">Reference proteome</keyword>
<accession>A0ABS0YU04</accession>
<sequence>MGKNRNGGEKDEDIIRAAGDLLTSLSKDPSIMRSIYYLLPDQERMQAAHDQHRNLFHEVLGGAHDKEGELEAARNEVVRQMSMVHSMANLTGKHDPTIPQKLGMASTPSTPKRTSSPYPSTMTLKVVYQDNKLVARANGVKSVKSYDVWVCEGDPFVESSWRHHATSTRAKRIVLTGLTPGKMYYFRIRALTTHGEGPWSNFVNIMAI</sequence>
<organism evidence="3 4">
    <name type="scientific">Geomonas propionica</name>
    <dbReference type="NCBI Taxonomy" id="2798582"/>
    <lineage>
        <taxon>Bacteria</taxon>
        <taxon>Pseudomonadati</taxon>
        <taxon>Thermodesulfobacteriota</taxon>
        <taxon>Desulfuromonadia</taxon>
        <taxon>Geobacterales</taxon>
        <taxon>Geobacteraceae</taxon>
        <taxon>Geomonas</taxon>
    </lineage>
</organism>
<dbReference type="Gene3D" id="2.60.40.10">
    <property type="entry name" value="Immunoglobulins"/>
    <property type="match status" value="1"/>
</dbReference>
<feature type="region of interest" description="Disordered" evidence="1">
    <location>
        <begin position="91"/>
        <end position="118"/>
    </location>
</feature>
<feature type="domain" description="Fibronectin type-III" evidence="2">
    <location>
        <begin position="107"/>
        <end position="208"/>
    </location>
</feature>
<evidence type="ECO:0000259" key="2">
    <source>
        <dbReference type="PROSITE" id="PS50853"/>
    </source>
</evidence>
<dbReference type="RefSeq" id="WP_199395941.1">
    <property type="nucleotide sequence ID" value="NZ_JAEMHK010000011.1"/>
</dbReference>
<evidence type="ECO:0000313" key="3">
    <source>
        <dbReference type="EMBL" id="MBJ6801448.1"/>
    </source>
</evidence>